<feature type="non-terminal residue" evidence="1">
    <location>
        <position position="299"/>
    </location>
</feature>
<comment type="caution">
    <text evidence="1">The sequence shown here is derived from an EMBL/GenBank/DDBJ whole genome shotgun (WGS) entry which is preliminary data.</text>
</comment>
<sequence>MESFYAPKNPIIGAFYMAHFNKPSEPYLIERDLVTPPLELQRLIFPWIERCFDLDDPGKTPSWIAECDQEMLGVDESVITDDDIHWESRFQHSTAQHSTNGPDWTVNRLTSSAQVDRIAFLNLLVRMRRVILQDAVLRLAPDSKGRTLDNSLFTSLPHIFDSAMFMAFKSKLLQAIALHRQTSTVINPSVSVDKQDISNAMNAISNQVSQVQIALAQVFTHRRIFIRHIFTCHLILTYHTSIRHCTFTRRIPTRRIPTRRTPTRRIPTRRILTRRILTRRILGRLVNNQTYRTTAHVLV</sequence>
<dbReference type="Gene3D" id="1.10.443.20">
    <property type="entry name" value="Centromere DNA-binding protein complex CBF3 subunit, domain 2"/>
    <property type="match status" value="1"/>
</dbReference>
<gene>
    <name evidence="1" type="ORF">EC957_000449</name>
</gene>
<proteinExistence type="predicted"/>
<dbReference type="GO" id="GO:0003677">
    <property type="term" value="F:DNA binding"/>
    <property type="evidence" value="ECO:0007669"/>
    <property type="project" value="InterPro"/>
</dbReference>
<name>A0A9P6ETW1_9FUNG</name>
<keyword evidence="2" id="KW-1185">Reference proteome</keyword>
<dbReference type="Proteomes" id="UP000723463">
    <property type="component" value="Unassembled WGS sequence"/>
</dbReference>
<evidence type="ECO:0000313" key="2">
    <source>
        <dbReference type="Proteomes" id="UP000723463"/>
    </source>
</evidence>
<reference evidence="1" key="1">
    <citation type="journal article" date="2020" name="Fungal Divers.">
        <title>Resolving the Mortierellaceae phylogeny through synthesis of multi-gene phylogenetics and phylogenomics.</title>
        <authorList>
            <person name="Vandepol N."/>
            <person name="Liber J."/>
            <person name="Desiro A."/>
            <person name="Na H."/>
            <person name="Kennedy M."/>
            <person name="Barry K."/>
            <person name="Grigoriev I.V."/>
            <person name="Miller A.N."/>
            <person name="O'Donnell K."/>
            <person name="Stajich J.E."/>
            <person name="Bonito G."/>
        </authorList>
    </citation>
    <scope>NUCLEOTIDE SEQUENCE</scope>
    <source>
        <strain evidence="1">NRRL 2591</strain>
    </source>
</reference>
<evidence type="ECO:0008006" key="3">
    <source>
        <dbReference type="Google" id="ProtNLM"/>
    </source>
</evidence>
<dbReference type="EMBL" id="JAAAXW010001049">
    <property type="protein sequence ID" value="KAF9536088.1"/>
    <property type="molecule type" value="Genomic_DNA"/>
</dbReference>
<organism evidence="1 2">
    <name type="scientific">Mortierella hygrophila</name>
    <dbReference type="NCBI Taxonomy" id="979708"/>
    <lineage>
        <taxon>Eukaryota</taxon>
        <taxon>Fungi</taxon>
        <taxon>Fungi incertae sedis</taxon>
        <taxon>Mucoromycota</taxon>
        <taxon>Mortierellomycotina</taxon>
        <taxon>Mortierellomycetes</taxon>
        <taxon>Mortierellales</taxon>
        <taxon>Mortierellaceae</taxon>
        <taxon>Mortierella</taxon>
    </lineage>
</organism>
<dbReference type="AlphaFoldDB" id="A0A9P6ETW1"/>
<evidence type="ECO:0000313" key="1">
    <source>
        <dbReference type="EMBL" id="KAF9536088.1"/>
    </source>
</evidence>
<dbReference type="InterPro" id="IPR038279">
    <property type="entry name" value="Ndc10_dom2_sf"/>
</dbReference>
<protein>
    <recommendedName>
        <fullName evidence="3">Ndc10 domain-containing protein</fullName>
    </recommendedName>
</protein>
<accession>A0A9P6ETW1</accession>